<sequence length="438" mass="46977">MPGDRSATRADDPAERLAVEQGWELLELFRAEAERARTMSFPYGFDPELDITWQPLGIGHGDLGMALVYSAADQLDPDGGWDRSAMDHVRAAAESFPDTPMAGVGLFSGTSALAFCLRALSREGERYARAIVDVEAMLATRLRRELQRVDPHAGVSTDFYDVIVGLCGAVTYVMTTAARETELGESAVRAIGTLAALSLVDFPGGLWTPPEKVGELEGRLRPELWAGYLNCGFAHGIAGVLNLLGQACDRGIGGDIVVEATDRLVDLLVEVSTTRSGLDVPANVPLHRFREDERESGTARTRYAWCYGNLGAALPFHNSRHLAARHPDVLTRLLDTSGRTADDMGLDNPTLCHGTAGKLVLERAMLGADSVPDNVAELLAQRNPERVFGFDNIQSSCPTLDSPGLLDGSGGAAVALVSLAAAPDALHVVRMFTGRWPS</sequence>
<dbReference type="PRINTS" id="PR01950">
    <property type="entry name" value="LANCSUPER"/>
</dbReference>
<proteinExistence type="predicted"/>
<reference evidence="1 2" key="1">
    <citation type="submission" date="2024-10" db="EMBL/GenBank/DDBJ databases">
        <title>The Natural Products Discovery Center: Release of the First 8490 Sequenced Strains for Exploring Actinobacteria Biosynthetic Diversity.</title>
        <authorList>
            <person name="Kalkreuter E."/>
            <person name="Kautsar S.A."/>
            <person name="Yang D."/>
            <person name="Bader C.D."/>
            <person name="Teijaro C.N."/>
            <person name="Fluegel L."/>
            <person name="Davis C.M."/>
            <person name="Simpson J.R."/>
            <person name="Lauterbach L."/>
            <person name="Steele A.D."/>
            <person name="Gui C."/>
            <person name="Meng S."/>
            <person name="Li G."/>
            <person name="Viehrig K."/>
            <person name="Ye F."/>
            <person name="Su P."/>
            <person name="Kiefer A.F."/>
            <person name="Nichols A."/>
            <person name="Cepeda A.J."/>
            <person name="Yan W."/>
            <person name="Fan B."/>
            <person name="Jiang Y."/>
            <person name="Adhikari A."/>
            <person name="Zheng C.-J."/>
            <person name="Schuster L."/>
            <person name="Cowan T.M."/>
            <person name="Smanski M.J."/>
            <person name="Chevrette M.G."/>
            <person name="De Carvalho L.P.S."/>
            <person name="Shen B."/>
        </authorList>
    </citation>
    <scope>NUCLEOTIDE SEQUENCE [LARGE SCALE GENOMIC DNA]</scope>
    <source>
        <strain evidence="1 2">NPDC002593</strain>
    </source>
</reference>
<dbReference type="Gene3D" id="1.50.10.20">
    <property type="match status" value="1"/>
</dbReference>
<dbReference type="PRINTS" id="PR01955">
    <property type="entry name" value="LANCFRANKIA"/>
</dbReference>
<dbReference type="Pfam" id="PF05147">
    <property type="entry name" value="LANC_like"/>
    <property type="match status" value="1"/>
</dbReference>
<name>A0ABW6RT66_9NOCA</name>
<evidence type="ECO:0000313" key="2">
    <source>
        <dbReference type="Proteomes" id="UP001601992"/>
    </source>
</evidence>
<keyword evidence="2" id="KW-1185">Reference proteome</keyword>
<dbReference type="SUPFAM" id="SSF158745">
    <property type="entry name" value="LanC-like"/>
    <property type="match status" value="1"/>
</dbReference>
<protein>
    <submittedName>
        <fullName evidence="1">Lanthionine synthetase LanC family protein</fullName>
    </submittedName>
</protein>
<organism evidence="1 2">
    <name type="scientific">Nocardia jiangxiensis</name>
    <dbReference type="NCBI Taxonomy" id="282685"/>
    <lineage>
        <taxon>Bacteria</taxon>
        <taxon>Bacillati</taxon>
        <taxon>Actinomycetota</taxon>
        <taxon>Actinomycetes</taxon>
        <taxon>Mycobacteriales</taxon>
        <taxon>Nocardiaceae</taxon>
        <taxon>Nocardia</taxon>
    </lineage>
</organism>
<dbReference type="EMBL" id="JBIAQY010000001">
    <property type="protein sequence ID" value="MFF3566435.1"/>
    <property type="molecule type" value="Genomic_DNA"/>
</dbReference>
<dbReference type="Proteomes" id="UP001601992">
    <property type="component" value="Unassembled WGS sequence"/>
</dbReference>
<gene>
    <name evidence="1" type="ORF">ACFYXQ_01480</name>
</gene>
<accession>A0ABW6RT66</accession>
<dbReference type="SMART" id="SM01260">
    <property type="entry name" value="LANC_like"/>
    <property type="match status" value="1"/>
</dbReference>
<comment type="caution">
    <text evidence="1">The sequence shown here is derived from an EMBL/GenBank/DDBJ whole genome shotgun (WGS) entry which is preliminary data.</text>
</comment>
<dbReference type="RefSeq" id="WP_387402409.1">
    <property type="nucleotide sequence ID" value="NZ_JBIAQY010000001.1"/>
</dbReference>
<dbReference type="InterPro" id="IPR007822">
    <property type="entry name" value="LANC-like"/>
</dbReference>
<evidence type="ECO:0000313" key="1">
    <source>
        <dbReference type="EMBL" id="MFF3566435.1"/>
    </source>
</evidence>